<proteinExistence type="predicted"/>
<evidence type="ECO:0008006" key="2">
    <source>
        <dbReference type="Google" id="ProtNLM"/>
    </source>
</evidence>
<comment type="caution">
    <text evidence="1">The sequence shown here is derived from an EMBL/GenBank/DDBJ whole genome shotgun (WGS) entry which is preliminary data.</text>
</comment>
<gene>
    <name evidence="1" type="ORF">S01H4_13659</name>
</gene>
<name>X0YK17_9ZZZZ</name>
<dbReference type="Pfam" id="PF08282">
    <property type="entry name" value="Hydrolase_3"/>
    <property type="match status" value="1"/>
</dbReference>
<reference evidence="1" key="1">
    <citation type="journal article" date="2014" name="Front. Microbiol.">
        <title>High frequency of phylogenetically diverse reductive dehalogenase-homologous genes in deep subseafloor sedimentary metagenomes.</title>
        <authorList>
            <person name="Kawai M."/>
            <person name="Futagami T."/>
            <person name="Toyoda A."/>
            <person name="Takaki Y."/>
            <person name="Nishi S."/>
            <person name="Hori S."/>
            <person name="Arai W."/>
            <person name="Tsubouchi T."/>
            <person name="Morono Y."/>
            <person name="Uchiyama I."/>
            <person name="Ito T."/>
            <person name="Fujiyama A."/>
            <person name="Inagaki F."/>
            <person name="Takami H."/>
        </authorList>
    </citation>
    <scope>NUCLEOTIDE SEQUENCE</scope>
    <source>
        <strain evidence="1">Expedition CK06-06</strain>
    </source>
</reference>
<dbReference type="EMBL" id="BART01006011">
    <property type="protein sequence ID" value="GAG56375.1"/>
    <property type="molecule type" value="Genomic_DNA"/>
</dbReference>
<dbReference type="AlphaFoldDB" id="X0YK17"/>
<sequence length="115" mass="13173">MSEILDILKSPANKLIAVDLDGTLCEGKFWKSEPSPKTEMINFVNELYKKGAHIIIMTARFPKDYEITLEWLNKFKVLFHGISMRIKIGADVYIDDKSINPNDIQKQIGDKNEAM</sequence>
<accession>X0YK17</accession>
<dbReference type="Gene3D" id="3.40.50.1000">
    <property type="entry name" value="HAD superfamily/HAD-like"/>
    <property type="match status" value="1"/>
</dbReference>
<dbReference type="InterPro" id="IPR036412">
    <property type="entry name" value="HAD-like_sf"/>
</dbReference>
<dbReference type="InterPro" id="IPR023214">
    <property type="entry name" value="HAD_sf"/>
</dbReference>
<organism evidence="1">
    <name type="scientific">marine sediment metagenome</name>
    <dbReference type="NCBI Taxonomy" id="412755"/>
    <lineage>
        <taxon>unclassified sequences</taxon>
        <taxon>metagenomes</taxon>
        <taxon>ecological metagenomes</taxon>
    </lineage>
</organism>
<protein>
    <recommendedName>
        <fullName evidence="2">FCP1 homology domain-containing protein</fullName>
    </recommendedName>
</protein>
<dbReference type="SUPFAM" id="SSF56784">
    <property type="entry name" value="HAD-like"/>
    <property type="match status" value="1"/>
</dbReference>
<evidence type="ECO:0000313" key="1">
    <source>
        <dbReference type="EMBL" id="GAG56375.1"/>
    </source>
</evidence>